<keyword evidence="2 5" id="KW-0808">Transferase</keyword>
<accession>A0ABS4QSL6</accession>
<dbReference type="GO" id="GO:0016740">
    <property type="term" value="F:transferase activity"/>
    <property type="evidence" value="ECO:0007669"/>
    <property type="project" value="UniProtKB-KW"/>
</dbReference>
<evidence type="ECO:0000256" key="2">
    <source>
        <dbReference type="ARBA" id="ARBA00022679"/>
    </source>
</evidence>
<dbReference type="InterPro" id="IPR052700">
    <property type="entry name" value="Carb_kinase_PfkB-like"/>
</dbReference>
<dbReference type="EMBL" id="JAGILA010000001">
    <property type="protein sequence ID" value="MBP2233649.1"/>
    <property type="molecule type" value="Genomic_DNA"/>
</dbReference>
<gene>
    <name evidence="5" type="ORF">J2Z31_000139</name>
</gene>
<dbReference type="Proteomes" id="UP000730739">
    <property type="component" value="Unassembled WGS sequence"/>
</dbReference>
<proteinExistence type="inferred from homology"/>
<feature type="domain" description="Carbohydrate kinase PfkB" evidence="4">
    <location>
        <begin position="24"/>
        <end position="100"/>
    </location>
</feature>
<evidence type="ECO:0000313" key="6">
    <source>
        <dbReference type="Proteomes" id="UP000730739"/>
    </source>
</evidence>
<dbReference type="RefSeq" id="WP_209599954.1">
    <property type="nucleotide sequence ID" value="NZ_JAGILA010000001.1"/>
</dbReference>
<dbReference type="InterPro" id="IPR002173">
    <property type="entry name" value="Carboh/pur_kinase_PfkB_CS"/>
</dbReference>
<dbReference type="Pfam" id="PF00294">
    <property type="entry name" value="PfkB"/>
    <property type="match status" value="2"/>
</dbReference>
<dbReference type="PANTHER" id="PTHR43320">
    <property type="entry name" value="SUGAR KINASE"/>
    <property type="match status" value="1"/>
</dbReference>
<dbReference type="PROSITE" id="PS00583">
    <property type="entry name" value="PFKB_KINASES_1"/>
    <property type="match status" value="1"/>
</dbReference>
<comment type="similarity">
    <text evidence="1">Belongs to the carbohydrate kinase PfkB family.</text>
</comment>
<dbReference type="InterPro" id="IPR029056">
    <property type="entry name" value="Ribokinase-like"/>
</dbReference>
<dbReference type="InterPro" id="IPR011611">
    <property type="entry name" value="PfkB_dom"/>
</dbReference>
<dbReference type="PANTHER" id="PTHR43320:SF2">
    <property type="entry name" value="2-DEHYDRO-3-DEOXYGLUCONOKINASE_2-DEHYDRO-3-DEOXYGALACTONOKINASE"/>
    <property type="match status" value="1"/>
</dbReference>
<name>A0ABS4QSL6_9HYPH</name>
<reference evidence="5 6" key="1">
    <citation type="submission" date="2021-03" db="EMBL/GenBank/DDBJ databases">
        <title>Genomic Encyclopedia of Type Strains, Phase IV (KMG-IV): sequencing the most valuable type-strain genomes for metagenomic binning, comparative biology and taxonomic classification.</title>
        <authorList>
            <person name="Goeker M."/>
        </authorList>
    </citation>
    <scope>NUCLEOTIDE SEQUENCE [LARGE SCALE GENOMIC DNA]</scope>
    <source>
        <strain evidence="5 6">DSM 13372</strain>
    </source>
</reference>
<evidence type="ECO:0000256" key="3">
    <source>
        <dbReference type="ARBA" id="ARBA00022777"/>
    </source>
</evidence>
<sequence>MTFFRIATVGDNCIDRFRPPLARSYVGGNAVNVAVQLALMGHQSFYFGAVGRDGDGTKVRQSLEQYRVDVRYLNERPINTAYTEIDVTAEGERVFVHEDFGACAGYRAEAGDLKVLKTMDHVHIGWLDDGGALRQALVAAGVSVSQDVSVNAEAGSLGVDGLSIAFGSAGEDEFAADRLIIDLLSRGAELAVVTRGVRGSCASNGLEHASAGIRSVDVVDTTGAGDSFIAGFIIAHLEARPLRERLEAGRDCAARTCTHVGGFPQDPF</sequence>
<feature type="domain" description="Carbohydrate kinase PfkB" evidence="4">
    <location>
        <begin position="162"/>
        <end position="261"/>
    </location>
</feature>
<keyword evidence="6" id="KW-1185">Reference proteome</keyword>
<evidence type="ECO:0000313" key="5">
    <source>
        <dbReference type="EMBL" id="MBP2233649.1"/>
    </source>
</evidence>
<evidence type="ECO:0000259" key="4">
    <source>
        <dbReference type="Pfam" id="PF00294"/>
    </source>
</evidence>
<organism evidence="5 6">
    <name type="scientific">Sinorhizobium kostiense</name>
    <dbReference type="NCBI Taxonomy" id="76747"/>
    <lineage>
        <taxon>Bacteria</taxon>
        <taxon>Pseudomonadati</taxon>
        <taxon>Pseudomonadota</taxon>
        <taxon>Alphaproteobacteria</taxon>
        <taxon>Hyphomicrobiales</taxon>
        <taxon>Rhizobiaceae</taxon>
        <taxon>Sinorhizobium/Ensifer group</taxon>
        <taxon>Sinorhizobium</taxon>
    </lineage>
</organism>
<dbReference type="SUPFAM" id="SSF53613">
    <property type="entry name" value="Ribokinase-like"/>
    <property type="match status" value="1"/>
</dbReference>
<protein>
    <submittedName>
        <fullName evidence="5">Fructoselysine 6-kinase</fullName>
        <ecNumber evidence="5">2.7.1.-</ecNumber>
    </submittedName>
</protein>
<evidence type="ECO:0000256" key="1">
    <source>
        <dbReference type="ARBA" id="ARBA00010688"/>
    </source>
</evidence>
<dbReference type="Gene3D" id="3.40.1190.20">
    <property type="match status" value="1"/>
</dbReference>
<keyword evidence="3" id="KW-0418">Kinase</keyword>
<comment type="caution">
    <text evidence="5">The sequence shown here is derived from an EMBL/GenBank/DDBJ whole genome shotgun (WGS) entry which is preliminary data.</text>
</comment>
<dbReference type="EC" id="2.7.1.-" evidence="5"/>
<dbReference type="PROSITE" id="PS00584">
    <property type="entry name" value="PFKB_KINASES_2"/>
    <property type="match status" value="1"/>
</dbReference>